<accession>A0A4U5MRD1</accession>
<evidence type="ECO:0000256" key="1">
    <source>
        <dbReference type="SAM" id="MobiDB-lite"/>
    </source>
</evidence>
<evidence type="ECO:0000313" key="4">
    <source>
        <dbReference type="Proteomes" id="UP000298663"/>
    </source>
</evidence>
<evidence type="ECO:0000313" key="3">
    <source>
        <dbReference type="EMBL" id="TKR72032.1"/>
    </source>
</evidence>
<dbReference type="Proteomes" id="UP000298663">
    <property type="component" value="Unassembled WGS sequence"/>
</dbReference>
<reference evidence="3 4" key="2">
    <citation type="journal article" date="2019" name="G3 (Bethesda)">
        <title>Hybrid Assembly of the Genome of the Entomopathogenic Nematode Steinernema carpocapsae Identifies the X-Chromosome.</title>
        <authorList>
            <person name="Serra L."/>
            <person name="Macchietto M."/>
            <person name="Macias-Munoz A."/>
            <person name="McGill C.J."/>
            <person name="Rodriguez I.M."/>
            <person name="Rodriguez B."/>
            <person name="Murad R."/>
            <person name="Mortazavi A."/>
        </authorList>
    </citation>
    <scope>NUCLEOTIDE SEQUENCE [LARGE SCALE GENOMIC DNA]</scope>
    <source>
        <strain evidence="3 4">ALL</strain>
    </source>
</reference>
<keyword evidence="2" id="KW-0812">Transmembrane</keyword>
<feature type="compositionally biased region" description="Basic and acidic residues" evidence="1">
    <location>
        <begin position="446"/>
        <end position="470"/>
    </location>
</feature>
<feature type="compositionally biased region" description="Basic and acidic residues" evidence="1">
    <location>
        <begin position="429"/>
        <end position="438"/>
    </location>
</feature>
<feature type="compositionally biased region" description="Basic and acidic residues" evidence="1">
    <location>
        <begin position="478"/>
        <end position="491"/>
    </location>
</feature>
<feature type="region of interest" description="Disordered" evidence="1">
    <location>
        <begin position="1"/>
        <end position="52"/>
    </location>
</feature>
<protein>
    <submittedName>
        <fullName evidence="3">Uncharacterized protein</fullName>
    </submittedName>
</protein>
<keyword evidence="4" id="KW-1185">Reference proteome</keyword>
<name>A0A4U5MRD1_STECR</name>
<dbReference type="EMBL" id="AZBU02000006">
    <property type="protein sequence ID" value="TKR72032.1"/>
    <property type="molecule type" value="Genomic_DNA"/>
</dbReference>
<proteinExistence type="predicted"/>
<reference evidence="3 4" key="1">
    <citation type="journal article" date="2015" name="Genome Biol.">
        <title>Comparative genomics of Steinernema reveals deeply conserved gene regulatory networks.</title>
        <authorList>
            <person name="Dillman A.R."/>
            <person name="Macchietto M."/>
            <person name="Porter C.F."/>
            <person name="Rogers A."/>
            <person name="Williams B."/>
            <person name="Antoshechkin I."/>
            <person name="Lee M.M."/>
            <person name="Goodwin Z."/>
            <person name="Lu X."/>
            <person name="Lewis E.E."/>
            <person name="Goodrich-Blair H."/>
            <person name="Stock S.P."/>
            <person name="Adams B.J."/>
            <person name="Sternberg P.W."/>
            <person name="Mortazavi A."/>
        </authorList>
    </citation>
    <scope>NUCLEOTIDE SEQUENCE [LARGE SCALE GENOMIC DNA]</scope>
    <source>
        <strain evidence="3 4">ALL</strain>
    </source>
</reference>
<gene>
    <name evidence="3" type="ORF">L596_019555</name>
</gene>
<keyword evidence="2" id="KW-1133">Transmembrane helix</keyword>
<evidence type="ECO:0000256" key="2">
    <source>
        <dbReference type="SAM" id="Phobius"/>
    </source>
</evidence>
<comment type="caution">
    <text evidence="3">The sequence shown here is derived from an EMBL/GenBank/DDBJ whole genome shotgun (WGS) entry which is preliminary data.</text>
</comment>
<feature type="region of interest" description="Disordered" evidence="1">
    <location>
        <begin position="405"/>
        <end position="525"/>
    </location>
</feature>
<feature type="transmembrane region" description="Helical" evidence="2">
    <location>
        <begin position="345"/>
        <end position="374"/>
    </location>
</feature>
<organism evidence="3 4">
    <name type="scientific">Steinernema carpocapsae</name>
    <name type="common">Entomopathogenic nematode</name>
    <dbReference type="NCBI Taxonomy" id="34508"/>
    <lineage>
        <taxon>Eukaryota</taxon>
        <taxon>Metazoa</taxon>
        <taxon>Ecdysozoa</taxon>
        <taxon>Nematoda</taxon>
        <taxon>Chromadorea</taxon>
        <taxon>Rhabditida</taxon>
        <taxon>Tylenchina</taxon>
        <taxon>Panagrolaimomorpha</taxon>
        <taxon>Strongyloidoidea</taxon>
        <taxon>Steinernematidae</taxon>
        <taxon>Steinernema</taxon>
    </lineage>
</organism>
<sequence length="525" mass="59589">MQKSEMAHLRLPPSIDALVSPGRASDPALAPSQSPESVGGGQNGRVAATSCSQGDRSSRCRCLLRVRCRSFNSRWRQHPLVDLQGRHSEDHGAGWRDLLHHLLRRLHGLREDPADRLRHLQVAAQQPPNAQRAVHRIDKGRAVFMTYHPQAKKVKYIIYDLEKIRNGETDVEKQKLGEEIFDMKCDFNRRFYDEKKIRFDVGFLDPNLGGPNGKWQTIEGSTCNNSTDPFKVDIFDDGQRYKLKSYYNSDYQLYHVENEQFFFTIDTYLAGLGSKSDTLQKLYYHTNSSDWETGETPSLGSVKLVFRNTRREFVLPLFYFKSHNFDTLRTNDYDPCKDRPVVHELIPFLIVAIIAFAETVIVVCVVLYLCLRVIPLAKARIQKRGDSAVTVTPTMMMAVMGSEDLQEVSAKSGSETHSLSFNETGSTDNSKEKKNSKDSKKKSKDSKKDSKKTSKDSKRKSKDSIKESKGSKKKSKDSKKDSKNSMKDSKKSSKNLKSAKSTKSTKKSGDKTKSKDKKKDGLKDY</sequence>
<keyword evidence="2" id="KW-0472">Membrane</keyword>
<feature type="compositionally biased region" description="Basic and acidic residues" evidence="1">
    <location>
        <begin position="507"/>
        <end position="525"/>
    </location>
</feature>
<feature type="compositionally biased region" description="Polar residues" evidence="1">
    <location>
        <begin position="409"/>
        <end position="425"/>
    </location>
</feature>
<dbReference type="AlphaFoldDB" id="A0A4U5MRD1"/>